<protein>
    <submittedName>
        <fullName evidence="7">RND family efflux transporter MFP subunit</fullName>
    </submittedName>
</protein>
<keyword evidence="8" id="KW-1185">Reference proteome</keyword>
<dbReference type="InterPro" id="IPR058637">
    <property type="entry name" value="YknX-like_C"/>
</dbReference>
<dbReference type="Proteomes" id="UP000243859">
    <property type="component" value="Unassembled WGS sequence"/>
</dbReference>
<comment type="caution">
    <text evidence="7">The sequence shown here is derived from an EMBL/GenBank/DDBJ whole genome shotgun (WGS) entry which is preliminary data.</text>
</comment>
<dbReference type="AlphaFoldDB" id="A0A2T5BSP4"/>
<evidence type="ECO:0000256" key="3">
    <source>
        <dbReference type="SAM" id="SignalP"/>
    </source>
</evidence>
<keyword evidence="2" id="KW-0175">Coiled coil</keyword>
<name>A0A2T5BSP4_9RHOB</name>
<dbReference type="Gene3D" id="2.40.420.20">
    <property type="match status" value="1"/>
</dbReference>
<evidence type="ECO:0000256" key="2">
    <source>
        <dbReference type="SAM" id="Coils"/>
    </source>
</evidence>
<dbReference type="PANTHER" id="PTHR30469">
    <property type="entry name" value="MULTIDRUG RESISTANCE PROTEIN MDTA"/>
    <property type="match status" value="1"/>
</dbReference>
<evidence type="ECO:0000313" key="8">
    <source>
        <dbReference type="Proteomes" id="UP000243859"/>
    </source>
</evidence>
<dbReference type="NCBIfam" id="TIGR01730">
    <property type="entry name" value="RND_mfp"/>
    <property type="match status" value="1"/>
</dbReference>
<gene>
    <name evidence="7" type="ORF">C8N32_107128</name>
</gene>
<evidence type="ECO:0000313" key="7">
    <source>
        <dbReference type="EMBL" id="PTN02361.1"/>
    </source>
</evidence>
<evidence type="ECO:0000256" key="1">
    <source>
        <dbReference type="ARBA" id="ARBA00009477"/>
    </source>
</evidence>
<evidence type="ECO:0000259" key="6">
    <source>
        <dbReference type="Pfam" id="PF25989"/>
    </source>
</evidence>
<feature type="domain" description="CusB-like beta-barrel" evidence="5">
    <location>
        <begin position="195"/>
        <end position="264"/>
    </location>
</feature>
<feature type="signal peptide" evidence="3">
    <location>
        <begin position="1"/>
        <end position="17"/>
    </location>
</feature>
<proteinExistence type="inferred from homology"/>
<dbReference type="InterPro" id="IPR058625">
    <property type="entry name" value="MdtA-like_BSH"/>
</dbReference>
<feature type="coiled-coil region" evidence="2">
    <location>
        <begin position="123"/>
        <end position="153"/>
    </location>
</feature>
<feature type="domain" description="YknX-like C-terminal permuted SH3-like" evidence="6">
    <location>
        <begin position="275"/>
        <end position="341"/>
    </location>
</feature>
<sequence>MIRILAWFLLLPAPALADTPARPVVSAIIEISPDTRRGYVGTVEARTKTDLGFPLIGTLAARPAEIGQRVQKGDILARLDPQDLDADQRAAQAGVSVAEAQLRSARDAETRARELAARGVGSATRLEDARRALTAAEAQLEQARATLARADYLRGLATLSAPHDGVVTAVHLEPGATVAAGQPVLSLAAQDVREVVIDVTEKDAARLPPGAVFDVALAITPGLRARARLDRTDPVAQRATRTRRLYLSLEDPPSAFRLGTLVRVLPIGSVAEGWRVPLSSVLIENGGTALWIVDRTDDTVHRRPVVLGPVFGDMVRVSSGLSAGDEVVLKGIHSLQDGQRVGPRVTE</sequence>
<dbReference type="EMBL" id="QAAA01000007">
    <property type="protein sequence ID" value="PTN02361.1"/>
    <property type="molecule type" value="Genomic_DNA"/>
</dbReference>
<reference evidence="7 8" key="1">
    <citation type="submission" date="2018-04" db="EMBL/GenBank/DDBJ databases">
        <title>Genomic Encyclopedia of Archaeal and Bacterial Type Strains, Phase II (KMG-II): from individual species to whole genera.</title>
        <authorList>
            <person name="Goeker M."/>
        </authorList>
    </citation>
    <scope>NUCLEOTIDE SEQUENCE [LARGE SCALE GENOMIC DNA]</scope>
    <source>
        <strain evidence="7 8">DSM 18064</strain>
    </source>
</reference>
<dbReference type="InterPro" id="IPR006143">
    <property type="entry name" value="RND_pump_MFP"/>
</dbReference>
<dbReference type="GO" id="GO:1990281">
    <property type="term" value="C:efflux pump complex"/>
    <property type="evidence" value="ECO:0007669"/>
    <property type="project" value="TreeGrafter"/>
</dbReference>
<dbReference type="PANTHER" id="PTHR30469:SF15">
    <property type="entry name" value="HLYD FAMILY OF SECRETION PROTEINS"/>
    <property type="match status" value="1"/>
</dbReference>
<dbReference type="Gene3D" id="2.40.30.170">
    <property type="match status" value="1"/>
</dbReference>
<evidence type="ECO:0000259" key="4">
    <source>
        <dbReference type="Pfam" id="PF25917"/>
    </source>
</evidence>
<evidence type="ECO:0000259" key="5">
    <source>
        <dbReference type="Pfam" id="PF25954"/>
    </source>
</evidence>
<dbReference type="Gene3D" id="2.40.50.100">
    <property type="match status" value="1"/>
</dbReference>
<comment type="similarity">
    <text evidence="1">Belongs to the membrane fusion protein (MFP) (TC 8.A.1) family.</text>
</comment>
<dbReference type="InterPro" id="IPR058792">
    <property type="entry name" value="Beta-barrel_RND_2"/>
</dbReference>
<organism evidence="7 8">
    <name type="scientific">Rhodovulum imhoffii</name>
    <dbReference type="NCBI Taxonomy" id="365340"/>
    <lineage>
        <taxon>Bacteria</taxon>
        <taxon>Pseudomonadati</taxon>
        <taxon>Pseudomonadota</taxon>
        <taxon>Alphaproteobacteria</taxon>
        <taxon>Rhodobacterales</taxon>
        <taxon>Paracoccaceae</taxon>
        <taxon>Rhodovulum</taxon>
    </lineage>
</organism>
<dbReference type="GO" id="GO:0015562">
    <property type="term" value="F:efflux transmembrane transporter activity"/>
    <property type="evidence" value="ECO:0007669"/>
    <property type="project" value="TreeGrafter"/>
</dbReference>
<dbReference type="SUPFAM" id="SSF111369">
    <property type="entry name" value="HlyD-like secretion proteins"/>
    <property type="match status" value="1"/>
</dbReference>
<dbReference type="Pfam" id="PF25989">
    <property type="entry name" value="YknX_C"/>
    <property type="match status" value="1"/>
</dbReference>
<dbReference type="Gene3D" id="1.10.287.470">
    <property type="entry name" value="Helix hairpin bin"/>
    <property type="match status" value="1"/>
</dbReference>
<accession>A0A2T5BSP4</accession>
<dbReference type="OrthoDB" id="9813967at2"/>
<feature type="domain" description="Multidrug resistance protein MdtA-like barrel-sandwich hybrid" evidence="4">
    <location>
        <begin position="57"/>
        <end position="183"/>
    </location>
</feature>
<dbReference type="Pfam" id="PF25917">
    <property type="entry name" value="BSH_RND"/>
    <property type="match status" value="1"/>
</dbReference>
<keyword evidence="3" id="KW-0732">Signal</keyword>
<feature type="chain" id="PRO_5015592458" evidence="3">
    <location>
        <begin position="18"/>
        <end position="347"/>
    </location>
</feature>
<dbReference type="RefSeq" id="WP_107892112.1">
    <property type="nucleotide sequence ID" value="NZ_NHSI01000024.1"/>
</dbReference>
<dbReference type="Pfam" id="PF25954">
    <property type="entry name" value="Beta-barrel_RND_2"/>
    <property type="match status" value="1"/>
</dbReference>